<comment type="caution">
    <text evidence="1">The sequence shown here is derived from an EMBL/GenBank/DDBJ whole genome shotgun (WGS) entry which is preliminary data.</text>
</comment>
<proteinExistence type="predicted"/>
<reference evidence="2" key="1">
    <citation type="journal article" date="2019" name="Int. J. Syst. Evol. Microbiol.">
        <title>The Global Catalogue of Microorganisms (GCM) 10K type strain sequencing project: providing services to taxonomists for standard genome sequencing and annotation.</title>
        <authorList>
            <consortium name="The Broad Institute Genomics Platform"/>
            <consortium name="The Broad Institute Genome Sequencing Center for Infectious Disease"/>
            <person name="Wu L."/>
            <person name="Ma J."/>
        </authorList>
    </citation>
    <scope>NUCLEOTIDE SEQUENCE [LARGE SCALE GENOMIC DNA]</scope>
    <source>
        <strain evidence="2">CCUG 55585</strain>
    </source>
</reference>
<name>A0ABW2YFF3_9GAMM</name>
<evidence type="ECO:0008006" key="3">
    <source>
        <dbReference type="Google" id="ProtNLM"/>
    </source>
</evidence>
<sequence>MLALAATCALSPASVQAEDDPVLNRAFQDHIAYVATFAMPVLIEKCAARDPAYLQTAAPLYFRYVNAHQDRIERGRLLTLAELKPDDTLKAYRERVLSQRLGKLDTGTSDEQARMCEGALGVLRGMTLPGEWPARD</sequence>
<dbReference type="RefSeq" id="WP_386825757.1">
    <property type="nucleotide sequence ID" value="NZ_JBHTIF010000004.1"/>
</dbReference>
<evidence type="ECO:0000313" key="1">
    <source>
        <dbReference type="EMBL" id="MFD0727232.1"/>
    </source>
</evidence>
<keyword evidence="2" id="KW-1185">Reference proteome</keyword>
<dbReference type="EMBL" id="JBHTIF010000004">
    <property type="protein sequence ID" value="MFD0727232.1"/>
    <property type="molecule type" value="Genomic_DNA"/>
</dbReference>
<gene>
    <name evidence="1" type="ORF">ACFQ0E_16680</name>
</gene>
<dbReference type="Proteomes" id="UP001597110">
    <property type="component" value="Unassembled WGS sequence"/>
</dbReference>
<accession>A0ABW2YFF3</accession>
<organism evidence="1 2">
    <name type="scientific">Lysobacter brunescens</name>
    <dbReference type="NCBI Taxonomy" id="262323"/>
    <lineage>
        <taxon>Bacteria</taxon>
        <taxon>Pseudomonadati</taxon>
        <taxon>Pseudomonadota</taxon>
        <taxon>Gammaproteobacteria</taxon>
        <taxon>Lysobacterales</taxon>
        <taxon>Lysobacteraceae</taxon>
        <taxon>Lysobacter</taxon>
    </lineage>
</organism>
<evidence type="ECO:0000313" key="2">
    <source>
        <dbReference type="Proteomes" id="UP001597110"/>
    </source>
</evidence>
<protein>
    <recommendedName>
        <fullName evidence="3">Secreted protein</fullName>
    </recommendedName>
</protein>